<feature type="region of interest" description="Disordered" evidence="6">
    <location>
        <begin position="210"/>
        <end position="244"/>
    </location>
</feature>
<dbReference type="Proteomes" id="UP001205311">
    <property type="component" value="Unassembled WGS sequence"/>
</dbReference>
<dbReference type="CDD" id="cd17535">
    <property type="entry name" value="REC_NarL-like"/>
    <property type="match status" value="1"/>
</dbReference>
<reference evidence="9 10" key="1">
    <citation type="submission" date="2022-06" db="EMBL/GenBank/DDBJ databases">
        <title>Genomic Encyclopedia of Archaeal and Bacterial Type Strains, Phase II (KMG-II): from individual species to whole genera.</title>
        <authorList>
            <person name="Goeker M."/>
        </authorList>
    </citation>
    <scope>NUCLEOTIDE SEQUENCE [LARGE SCALE GENOMIC DNA]</scope>
    <source>
        <strain evidence="9 10">DSM 40477</strain>
    </source>
</reference>
<gene>
    <name evidence="9" type="ORF">LX15_004712</name>
</gene>
<dbReference type="Pfam" id="PF00072">
    <property type="entry name" value="Response_reg"/>
    <property type="match status" value="1"/>
</dbReference>
<protein>
    <submittedName>
        <fullName evidence="9">Two component transcriptional regulator, LuxR family</fullName>
    </submittedName>
</protein>
<evidence type="ECO:0000256" key="3">
    <source>
        <dbReference type="ARBA" id="ARBA00023125"/>
    </source>
</evidence>
<dbReference type="InterPro" id="IPR011006">
    <property type="entry name" value="CheY-like_superfamily"/>
</dbReference>
<dbReference type="RefSeq" id="WP_253671835.1">
    <property type="nucleotide sequence ID" value="NZ_JAMTCP010000034.1"/>
</dbReference>
<keyword evidence="10" id="KW-1185">Reference proteome</keyword>
<keyword evidence="4" id="KW-0804">Transcription</keyword>
<name>A0ABT1HZM9_STRSD</name>
<sequence>MIRVVICDDAPIVRMGLRMLVAAEDDLDVVAEAAHGVEALEQVRRTRPDVLLLDLEMPRLHGIEVIASVVDQTRVLVLTTFERDDYVHAALRGGASGFLVKDAPPDQVVSAIRAVAAGQAWLSPTVTRTLLSTVAPTLPCGDPRLRDLSTSDIRLLGLLGRGHSNTEIAAELDLTPATVKTYVSRLLGRLGVRDRTQAALLARDAGLTTPGFLSGSGEHRESGPGDTTVTNVRRGRSGRSPRGR</sequence>
<keyword evidence="1 5" id="KW-0597">Phosphoprotein</keyword>
<dbReference type="Pfam" id="PF00196">
    <property type="entry name" value="GerE"/>
    <property type="match status" value="1"/>
</dbReference>
<evidence type="ECO:0000259" key="7">
    <source>
        <dbReference type="PROSITE" id="PS50043"/>
    </source>
</evidence>
<evidence type="ECO:0000256" key="1">
    <source>
        <dbReference type="ARBA" id="ARBA00022553"/>
    </source>
</evidence>
<keyword evidence="3" id="KW-0238">DNA-binding</keyword>
<feature type="modified residue" description="4-aspartylphosphate" evidence="5">
    <location>
        <position position="54"/>
    </location>
</feature>
<evidence type="ECO:0000313" key="10">
    <source>
        <dbReference type="Proteomes" id="UP001205311"/>
    </source>
</evidence>
<evidence type="ECO:0000313" key="9">
    <source>
        <dbReference type="EMBL" id="MCP2260992.1"/>
    </source>
</evidence>
<proteinExistence type="predicted"/>
<feature type="domain" description="Response regulatory" evidence="8">
    <location>
        <begin position="3"/>
        <end position="116"/>
    </location>
</feature>
<dbReference type="PANTHER" id="PTHR43214">
    <property type="entry name" value="TWO-COMPONENT RESPONSE REGULATOR"/>
    <property type="match status" value="1"/>
</dbReference>
<feature type="compositionally biased region" description="Basic residues" evidence="6">
    <location>
        <begin position="233"/>
        <end position="244"/>
    </location>
</feature>
<dbReference type="PRINTS" id="PR00038">
    <property type="entry name" value="HTHLUXR"/>
</dbReference>
<evidence type="ECO:0000256" key="4">
    <source>
        <dbReference type="ARBA" id="ARBA00023163"/>
    </source>
</evidence>
<comment type="caution">
    <text evidence="9">The sequence shown here is derived from an EMBL/GenBank/DDBJ whole genome shotgun (WGS) entry which is preliminary data.</text>
</comment>
<dbReference type="EMBL" id="JAMTCP010000034">
    <property type="protein sequence ID" value="MCP2260992.1"/>
    <property type="molecule type" value="Genomic_DNA"/>
</dbReference>
<dbReference type="SMART" id="SM00421">
    <property type="entry name" value="HTH_LUXR"/>
    <property type="match status" value="1"/>
</dbReference>
<accession>A0ABT1HZM9</accession>
<dbReference type="InterPro" id="IPR016032">
    <property type="entry name" value="Sig_transdc_resp-reg_C-effctor"/>
</dbReference>
<dbReference type="InterPro" id="IPR039420">
    <property type="entry name" value="WalR-like"/>
</dbReference>
<evidence type="ECO:0000256" key="5">
    <source>
        <dbReference type="PROSITE-ProRule" id="PRU00169"/>
    </source>
</evidence>
<organism evidence="9 10">
    <name type="scientific">Streptoalloteichus tenebrarius (strain ATCC 17920 / DSM 40477 / JCM 4838 / CBS 697.72 / NBRC 16177 / NCIMB 11028 / NRRL B-12390 / A12253. 1 / ISP 5477)</name>
    <name type="common">Streptomyces tenebrarius</name>
    <dbReference type="NCBI Taxonomy" id="1933"/>
    <lineage>
        <taxon>Bacteria</taxon>
        <taxon>Bacillati</taxon>
        <taxon>Actinomycetota</taxon>
        <taxon>Actinomycetes</taxon>
        <taxon>Pseudonocardiales</taxon>
        <taxon>Pseudonocardiaceae</taxon>
        <taxon>Streptoalloteichus</taxon>
    </lineage>
</organism>
<evidence type="ECO:0000256" key="2">
    <source>
        <dbReference type="ARBA" id="ARBA00023015"/>
    </source>
</evidence>
<dbReference type="SUPFAM" id="SSF46894">
    <property type="entry name" value="C-terminal effector domain of the bipartite response regulators"/>
    <property type="match status" value="1"/>
</dbReference>
<evidence type="ECO:0000256" key="6">
    <source>
        <dbReference type="SAM" id="MobiDB-lite"/>
    </source>
</evidence>
<dbReference type="Gene3D" id="3.40.50.2300">
    <property type="match status" value="1"/>
</dbReference>
<dbReference type="CDD" id="cd06170">
    <property type="entry name" value="LuxR_C_like"/>
    <property type="match status" value="1"/>
</dbReference>
<dbReference type="InterPro" id="IPR058245">
    <property type="entry name" value="NreC/VraR/RcsB-like_REC"/>
</dbReference>
<dbReference type="PROSITE" id="PS50110">
    <property type="entry name" value="RESPONSE_REGULATORY"/>
    <property type="match status" value="1"/>
</dbReference>
<keyword evidence="2" id="KW-0805">Transcription regulation</keyword>
<dbReference type="SUPFAM" id="SSF52172">
    <property type="entry name" value="CheY-like"/>
    <property type="match status" value="1"/>
</dbReference>
<dbReference type="PROSITE" id="PS00622">
    <property type="entry name" value="HTH_LUXR_1"/>
    <property type="match status" value="1"/>
</dbReference>
<feature type="domain" description="HTH luxR-type" evidence="7">
    <location>
        <begin position="141"/>
        <end position="206"/>
    </location>
</feature>
<dbReference type="PROSITE" id="PS50043">
    <property type="entry name" value="HTH_LUXR_2"/>
    <property type="match status" value="1"/>
</dbReference>
<dbReference type="PANTHER" id="PTHR43214:SF24">
    <property type="entry name" value="TRANSCRIPTIONAL REGULATORY PROTEIN NARL-RELATED"/>
    <property type="match status" value="1"/>
</dbReference>
<dbReference type="SMART" id="SM00448">
    <property type="entry name" value="REC"/>
    <property type="match status" value="1"/>
</dbReference>
<dbReference type="InterPro" id="IPR001789">
    <property type="entry name" value="Sig_transdc_resp-reg_receiver"/>
</dbReference>
<dbReference type="InterPro" id="IPR000792">
    <property type="entry name" value="Tscrpt_reg_LuxR_C"/>
</dbReference>
<evidence type="ECO:0000259" key="8">
    <source>
        <dbReference type="PROSITE" id="PS50110"/>
    </source>
</evidence>